<comment type="cofactor">
    <cofactor evidence="1">
        <name>Zn(2+)</name>
        <dbReference type="ChEBI" id="CHEBI:29105"/>
    </cofactor>
</comment>
<dbReference type="InterPro" id="IPR002933">
    <property type="entry name" value="Peptidase_M20"/>
</dbReference>
<dbReference type="SUPFAM" id="SSF55031">
    <property type="entry name" value="Bacterial exopeptidase dimerisation domain"/>
    <property type="match status" value="1"/>
</dbReference>
<dbReference type="GO" id="GO:0046872">
    <property type="term" value="F:metal ion binding"/>
    <property type="evidence" value="ECO:0007669"/>
    <property type="project" value="UniProtKB-KW"/>
</dbReference>
<accession>A0A1M7UUA9</accession>
<dbReference type="Gene3D" id="3.30.70.360">
    <property type="match status" value="1"/>
</dbReference>
<evidence type="ECO:0000256" key="3">
    <source>
        <dbReference type="ARBA" id="ARBA00022723"/>
    </source>
</evidence>
<dbReference type="Pfam" id="PF07687">
    <property type="entry name" value="M20_dimer"/>
    <property type="match status" value="1"/>
</dbReference>
<gene>
    <name evidence="7" type="ORF">SAMN05660350_03953</name>
</gene>
<evidence type="ECO:0000256" key="2">
    <source>
        <dbReference type="ARBA" id="ARBA00006247"/>
    </source>
</evidence>
<dbReference type="PANTHER" id="PTHR43808:SF8">
    <property type="entry name" value="PEPTIDASE M20 DIMERISATION DOMAIN-CONTAINING PROTEIN"/>
    <property type="match status" value="1"/>
</dbReference>
<dbReference type="PANTHER" id="PTHR43808">
    <property type="entry name" value="ACETYLORNITHINE DEACETYLASE"/>
    <property type="match status" value="1"/>
</dbReference>
<dbReference type="InterPro" id="IPR001261">
    <property type="entry name" value="ArgE/DapE_CS"/>
</dbReference>
<organism evidence="7 8">
    <name type="scientific">Geodermatophilus obscurus</name>
    <dbReference type="NCBI Taxonomy" id="1861"/>
    <lineage>
        <taxon>Bacteria</taxon>
        <taxon>Bacillati</taxon>
        <taxon>Actinomycetota</taxon>
        <taxon>Actinomycetes</taxon>
        <taxon>Geodermatophilales</taxon>
        <taxon>Geodermatophilaceae</taxon>
        <taxon>Geodermatophilus</taxon>
    </lineage>
</organism>
<keyword evidence="4" id="KW-0378">Hydrolase</keyword>
<evidence type="ECO:0000256" key="4">
    <source>
        <dbReference type="ARBA" id="ARBA00022801"/>
    </source>
</evidence>
<keyword evidence="5" id="KW-0862">Zinc</keyword>
<dbReference type="AlphaFoldDB" id="A0A1M7UUA9"/>
<dbReference type="InterPro" id="IPR050072">
    <property type="entry name" value="Peptidase_M20A"/>
</dbReference>
<sequence length="414" mass="42686">MTDGPAGDVLDVVELARTLVRTPSPNPPGDERAVAAAVTDVLPMLGLPAAEVLALDPGRPNVLLTLDFGAGGRHLVLSGHLDTKPVGDARWTVDPLGADLDGDRLYGLGSADMKGAVASMLVAAARLARNPLARGRLTLLFTADEEDGATFGAHHVAGTRPLDADAVVIGEPGGIETDFDRVHLVSRGIARLRLIARGRQGHSSLSGTPGTRNAGVDAARLVTAVADELVLDVPRNVDELEGWAATVNTGMTYRGGVGYGVLPGRVAVDTEVRLLPGMDRSAVTAAFTGLADRVAGVTGADLAVEYDAAPNDWLPPAAVPAGHPVARAAQAACARVLGSTPPLAVFPGTTDATWFDAGQGIATLPALGPGLLRRAHGADEWVSVAAVRRSVDLYEDLTRRYCAAEDAPAVDGRP</sequence>
<comment type="similarity">
    <text evidence="2">Belongs to the peptidase M20A family.</text>
</comment>
<feature type="domain" description="Peptidase M20 dimerisation" evidence="6">
    <location>
        <begin position="186"/>
        <end position="294"/>
    </location>
</feature>
<evidence type="ECO:0000313" key="8">
    <source>
        <dbReference type="Proteomes" id="UP000184428"/>
    </source>
</evidence>
<keyword evidence="3" id="KW-0479">Metal-binding</keyword>
<dbReference type="Proteomes" id="UP000184428">
    <property type="component" value="Unassembled WGS sequence"/>
</dbReference>
<proteinExistence type="inferred from homology"/>
<evidence type="ECO:0000256" key="5">
    <source>
        <dbReference type="ARBA" id="ARBA00022833"/>
    </source>
</evidence>
<dbReference type="InterPro" id="IPR036264">
    <property type="entry name" value="Bact_exopeptidase_dim_dom"/>
</dbReference>
<dbReference type="PROSITE" id="PS00759">
    <property type="entry name" value="ARGE_DAPE_CPG2_2"/>
    <property type="match status" value="1"/>
</dbReference>
<dbReference type="EMBL" id="FRDM01000030">
    <property type="protein sequence ID" value="SHN86549.1"/>
    <property type="molecule type" value="Genomic_DNA"/>
</dbReference>
<dbReference type="InterPro" id="IPR011650">
    <property type="entry name" value="Peptidase_M20_dimer"/>
</dbReference>
<dbReference type="Gene3D" id="3.40.630.10">
    <property type="entry name" value="Zn peptidases"/>
    <property type="match status" value="1"/>
</dbReference>
<evidence type="ECO:0000256" key="1">
    <source>
        <dbReference type="ARBA" id="ARBA00001947"/>
    </source>
</evidence>
<dbReference type="Pfam" id="PF01546">
    <property type="entry name" value="Peptidase_M20"/>
    <property type="match status" value="1"/>
</dbReference>
<reference evidence="7 8" key="1">
    <citation type="submission" date="2016-12" db="EMBL/GenBank/DDBJ databases">
        <authorList>
            <person name="Song W.-J."/>
            <person name="Kurnit D.M."/>
        </authorList>
    </citation>
    <scope>NUCLEOTIDE SEQUENCE [LARGE SCALE GENOMIC DNA]</scope>
    <source>
        <strain evidence="7 8">DSM 43162</strain>
    </source>
</reference>
<dbReference type="OrthoDB" id="7055905at2"/>
<protein>
    <submittedName>
        <fullName evidence="7">Succinyl-diaminopimelate desuccinylase</fullName>
    </submittedName>
</protein>
<evidence type="ECO:0000313" key="7">
    <source>
        <dbReference type="EMBL" id="SHN86549.1"/>
    </source>
</evidence>
<name>A0A1M7UUA9_9ACTN</name>
<evidence type="ECO:0000259" key="6">
    <source>
        <dbReference type="Pfam" id="PF07687"/>
    </source>
</evidence>
<dbReference type="GO" id="GO:0016787">
    <property type="term" value="F:hydrolase activity"/>
    <property type="evidence" value="ECO:0007669"/>
    <property type="project" value="UniProtKB-KW"/>
</dbReference>
<dbReference type="RefSeq" id="WP_072920376.1">
    <property type="nucleotide sequence ID" value="NZ_FRDM01000030.1"/>
</dbReference>
<dbReference type="SUPFAM" id="SSF53187">
    <property type="entry name" value="Zn-dependent exopeptidases"/>
    <property type="match status" value="1"/>
</dbReference>